<dbReference type="Proteomes" id="UP001431784">
    <property type="component" value="Unassembled WGS sequence"/>
</dbReference>
<feature type="domain" description="HAMP" evidence="7">
    <location>
        <begin position="312"/>
        <end position="365"/>
    </location>
</feature>
<dbReference type="EMBL" id="JAQZSM010000015">
    <property type="protein sequence ID" value="MDD7972409.1"/>
    <property type="molecule type" value="Genomic_DNA"/>
</dbReference>
<dbReference type="SMART" id="SM00304">
    <property type="entry name" value="HAMP"/>
    <property type="match status" value="2"/>
</dbReference>
<evidence type="ECO:0000259" key="6">
    <source>
        <dbReference type="PROSITE" id="PS50111"/>
    </source>
</evidence>
<feature type="transmembrane region" description="Helical" evidence="5">
    <location>
        <begin position="289"/>
        <end position="314"/>
    </location>
</feature>
<reference evidence="8" key="1">
    <citation type="submission" date="2023-02" db="EMBL/GenBank/DDBJ databases">
        <title>Description of Roseinatronobacter alkalisoli sp. nov., an alkaliphilic bacerium isolated from soda soil.</title>
        <authorList>
            <person name="Wei W."/>
        </authorList>
    </citation>
    <scope>NUCLEOTIDE SEQUENCE</scope>
    <source>
        <strain evidence="8">HJB301</strain>
    </source>
</reference>
<evidence type="ECO:0000256" key="5">
    <source>
        <dbReference type="SAM" id="Phobius"/>
    </source>
</evidence>
<dbReference type="Pfam" id="PF00015">
    <property type="entry name" value="MCPsignal"/>
    <property type="match status" value="1"/>
</dbReference>
<dbReference type="CDD" id="cd11386">
    <property type="entry name" value="MCP_signal"/>
    <property type="match status" value="1"/>
</dbReference>
<organism evidence="8 9">
    <name type="scientific">Roseinatronobacter alkalisoli</name>
    <dbReference type="NCBI Taxonomy" id="3028235"/>
    <lineage>
        <taxon>Bacteria</taxon>
        <taxon>Pseudomonadati</taxon>
        <taxon>Pseudomonadota</taxon>
        <taxon>Alphaproteobacteria</taxon>
        <taxon>Rhodobacterales</taxon>
        <taxon>Paracoccaceae</taxon>
        <taxon>Roseinatronobacter</taxon>
    </lineage>
</organism>
<evidence type="ECO:0000256" key="4">
    <source>
        <dbReference type="SAM" id="MobiDB-lite"/>
    </source>
</evidence>
<gene>
    <name evidence="8" type="ORF">PUT78_15020</name>
</gene>
<evidence type="ECO:0000313" key="9">
    <source>
        <dbReference type="Proteomes" id="UP001431784"/>
    </source>
</evidence>
<proteinExistence type="inferred from homology"/>
<dbReference type="Gene3D" id="6.10.340.10">
    <property type="match status" value="1"/>
</dbReference>
<comment type="caution">
    <text evidence="8">The sequence shown here is derived from an EMBL/GenBank/DDBJ whole genome shotgun (WGS) entry which is preliminary data.</text>
</comment>
<dbReference type="PROSITE" id="PS50111">
    <property type="entry name" value="CHEMOTAXIS_TRANSDUC_2"/>
    <property type="match status" value="1"/>
</dbReference>
<dbReference type="PRINTS" id="PR00260">
    <property type="entry name" value="CHEMTRNSDUCR"/>
</dbReference>
<evidence type="ECO:0000256" key="1">
    <source>
        <dbReference type="ARBA" id="ARBA00022500"/>
    </source>
</evidence>
<feature type="transmembrane region" description="Helical" evidence="5">
    <location>
        <begin position="12"/>
        <end position="30"/>
    </location>
</feature>
<dbReference type="InterPro" id="IPR051310">
    <property type="entry name" value="MCP_chemotaxis"/>
</dbReference>
<evidence type="ECO:0000313" key="8">
    <source>
        <dbReference type="EMBL" id="MDD7972409.1"/>
    </source>
</evidence>
<evidence type="ECO:0000259" key="7">
    <source>
        <dbReference type="PROSITE" id="PS50885"/>
    </source>
</evidence>
<protein>
    <submittedName>
        <fullName evidence="8">Methyl-accepting chemotaxis protein</fullName>
    </submittedName>
</protein>
<dbReference type="Pfam" id="PF00672">
    <property type="entry name" value="HAMP"/>
    <property type="match status" value="1"/>
</dbReference>
<evidence type="ECO:0000256" key="2">
    <source>
        <dbReference type="ARBA" id="ARBA00029447"/>
    </source>
</evidence>
<dbReference type="InterPro" id="IPR003660">
    <property type="entry name" value="HAMP_dom"/>
</dbReference>
<comment type="similarity">
    <text evidence="2">Belongs to the methyl-accepting chemotaxis (MCP) protein family.</text>
</comment>
<dbReference type="SMART" id="SM00283">
    <property type="entry name" value="MA"/>
    <property type="match status" value="1"/>
</dbReference>
<accession>A0ABT5TBT3</accession>
<dbReference type="Gene3D" id="1.10.287.950">
    <property type="entry name" value="Methyl-accepting chemotaxis protein"/>
    <property type="match status" value="1"/>
</dbReference>
<feature type="domain" description="Methyl-accepting transducer" evidence="6">
    <location>
        <begin position="447"/>
        <end position="676"/>
    </location>
</feature>
<feature type="domain" description="HAMP" evidence="7">
    <location>
        <begin position="386"/>
        <end position="442"/>
    </location>
</feature>
<keyword evidence="3" id="KW-0807">Transducer</keyword>
<dbReference type="RefSeq" id="WP_274353083.1">
    <property type="nucleotide sequence ID" value="NZ_JAQZSM010000015.1"/>
</dbReference>
<dbReference type="SUPFAM" id="SSF58104">
    <property type="entry name" value="Methyl-accepting chemotaxis protein (MCP) signaling domain"/>
    <property type="match status" value="1"/>
</dbReference>
<keyword evidence="5" id="KW-1133">Transmembrane helix</keyword>
<dbReference type="PROSITE" id="PS50885">
    <property type="entry name" value="HAMP"/>
    <property type="match status" value="2"/>
</dbReference>
<keyword evidence="9" id="KW-1185">Reference proteome</keyword>
<keyword evidence="5" id="KW-0812">Transmembrane</keyword>
<dbReference type="InterPro" id="IPR004090">
    <property type="entry name" value="Chemotax_Me-accpt_rcpt"/>
</dbReference>
<keyword evidence="1" id="KW-0145">Chemotaxis</keyword>
<keyword evidence="5" id="KW-0472">Membrane</keyword>
<sequence>MIKNTNISTQIAGGFAVVLILIIGLGLFSWQRLAAMSGAVYGIEDAMEVAISAAELGREIAEAGLAVRVFTQTADPADGDTAVSEMLDVRRAAVALVDAGFATARHMVVLKDRHIEELSTFVALYKQREELKEKLQDLGIEHRRNLGRLVTLLETRDADAAAYLALRASENFLVTRVRVDRFVDGMPLSELDTATAPYETTLEYVSRLPVGALMAEERALLGAAQRGLSDFWAVVNDMRDAEMTSRAALSAIHETTTEVIAQLSTVQAEILAEREKLNASAHNLIDGTVFSVLAGVAFAALLGAAIAGVLSVTLSRRLAMLLQQTNRLAEGDLSLEIASSDGKGDLTQMTQALRVFKDNAVARRDAEEEARRTEAVANEKQEQERRRQARVVRDIEDALTRLAQGELTHAIPSPENDPFPAEYEELRTAFNTVASNLADTMSRIVGVAEQVRGGSEEITSAAQDLSGRAETQAATLEESAAALNELTESVRSTAALAKTAENMTRDNRMIAEEGTSIVRDAISAMQKIEKSSDQINRIIGVIDDIAFQTNLLALNAGVEAARAGEAGRGFAVVASEVRGLAQRASESAREIKGLISESAQQVEAGSSLVTRTGGSLEQILHKAKDVSDQASAIAIAAADQSSALGEINSGVNQLDQVTQQNAAVAEETNAAADSLQQQADILLSELSNFRFEKSAGRSARVLQMPKSETAISAGGFQSKRVVGRQADGAQARLVEF</sequence>
<dbReference type="PANTHER" id="PTHR43531:SF11">
    <property type="entry name" value="METHYL-ACCEPTING CHEMOTAXIS PROTEIN 3"/>
    <property type="match status" value="1"/>
</dbReference>
<feature type="region of interest" description="Disordered" evidence="4">
    <location>
        <begin position="367"/>
        <end position="389"/>
    </location>
</feature>
<dbReference type="InterPro" id="IPR004089">
    <property type="entry name" value="MCPsignal_dom"/>
</dbReference>
<dbReference type="PANTHER" id="PTHR43531">
    <property type="entry name" value="PROTEIN ICFG"/>
    <property type="match status" value="1"/>
</dbReference>
<name>A0ABT5TBT3_9RHOB</name>
<evidence type="ECO:0000256" key="3">
    <source>
        <dbReference type="PROSITE-ProRule" id="PRU00284"/>
    </source>
</evidence>